<dbReference type="PIRSF" id="PIRSF000726">
    <property type="entry name" value="Asp_kin"/>
    <property type="match status" value="1"/>
</dbReference>
<dbReference type="EC" id="2.7.2.4" evidence="9"/>
<dbReference type="AlphaFoldDB" id="A0A1V9FPC8"/>
<dbReference type="PANTHER" id="PTHR21499">
    <property type="entry name" value="ASPARTATE KINASE"/>
    <property type="match status" value="1"/>
</dbReference>
<dbReference type="UniPathway" id="UPA00051">
    <property type="reaction ID" value="UER00462"/>
</dbReference>
<protein>
    <recommendedName>
        <fullName evidence="9">Aspartokinase</fullName>
        <ecNumber evidence="9">2.7.2.4</ecNumber>
    </recommendedName>
</protein>
<evidence type="ECO:0000256" key="5">
    <source>
        <dbReference type="ARBA" id="ARBA00022777"/>
    </source>
</evidence>
<dbReference type="RefSeq" id="WP_081164335.1">
    <property type="nucleotide sequence ID" value="NZ_LWBP01000156.1"/>
</dbReference>
<keyword evidence="3 9" id="KW-0808">Transferase</keyword>
<dbReference type="Proteomes" id="UP000192276">
    <property type="component" value="Unassembled WGS sequence"/>
</dbReference>
<evidence type="ECO:0000313" key="12">
    <source>
        <dbReference type="EMBL" id="OQP60224.1"/>
    </source>
</evidence>
<feature type="binding site" evidence="8">
    <location>
        <begin position="5"/>
        <end position="8"/>
    </location>
    <ligand>
        <name>ATP</name>
        <dbReference type="ChEBI" id="CHEBI:30616"/>
    </ligand>
</feature>
<accession>A0A1V9FPC8</accession>
<evidence type="ECO:0000259" key="11">
    <source>
        <dbReference type="Pfam" id="PF00696"/>
    </source>
</evidence>
<keyword evidence="10" id="KW-0028">Amino-acid biosynthesis</keyword>
<proteinExistence type="inferred from homology"/>
<dbReference type="Gene3D" id="1.20.120.1320">
    <property type="entry name" value="Aspartokinase, catalytic domain"/>
    <property type="match status" value="1"/>
</dbReference>
<keyword evidence="4 8" id="KW-0547">Nucleotide-binding</keyword>
<dbReference type="GO" id="GO:0005829">
    <property type="term" value="C:cytosol"/>
    <property type="evidence" value="ECO:0007669"/>
    <property type="project" value="TreeGrafter"/>
</dbReference>
<comment type="pathway">
    <text evidence="10">Amino-acid biosynthesis; L-threonine biosynthesis; L-threonine from L-aspartate: step 1/5.</text>
</comment>
<evidence type="ECO:0000256" key="7">
    <source>
        <dbReference type="ARBA" id="ARBA00047872"/>
    </source>
</evidence>
<dbReference type="InterPro" id="IPR001048">
    <property type="entry name" value="Asp/Glu/Uridylate_kinase"/>
</dbReference>
<dbReference type="OrthoDB" id="9799110at2"/>
<keyword evidence="5 9" id="KW-0418">Kinase</keyword>
<dbReference type="Pfam" id="PF00696">
    <property type="entry name" value="AA_kinase"/>
    <property type="match status" value="1"/>
</dbReference>
<dbReference type="STRING" id="550983.A4R26_19900"/>
<evidence type="ECO:0000256" key="8">
    <source>
        <dbReference type="PIRSR" id="PIRSR000726-1"/>
    </source>
</evidence>
<dbReference type="GO" id="GO:0009089">
    <property type="term" value="P:lysine biosynthetic process via diaminopimelate"/>
    <property type="evidence" value="ECO:0007669"/>
    <property type="project" value="UniProtKB-UniPathway"/>
</dbReference>
<feature type="binding site" evidence="8">
    <location>
        <position position="122"/>
    </location>
    <ligand>
        <name>substrate</name>
    </ligand>
</feature>
<dbReference type="InterPro" id="IPR005260">
    <property type="entry name" value="Asp_kin_monofn"/>
</dbReference>
<evidence type="ECO:0000313" key="13">
    <source>
        <dbReference type="Proteomes" id="UP000192276"/>
    </source>
</evidence>
<keyword evidence="6 8" id="KW-0067">ATP-binding</keyword>
<evidence type="ECO:0000256" key="2">
    <source>
        <dbReference type="ARBA" id="ARBA00010122"/>
    </source>
</evidence>
<dbReference type="InterPro" id="IPR042199">
    <property type="entry name" value="AsparK_Bifunc_asparK/hSer_DH"/>
</dbReference>
<dbReference type="GO" id="GO:0009090">
    <property type="term" value="P:homoserine biosynthetic process"/>
    <property type="evidence" value="ECO:0007669"/>
    <property type="project" value="TreeGrafter"/>
</dbReference>
<dbReference type="GO" id="GO:0004072">
    <property type="term" value="F:aspartate kinase activity"/>
    <property type="evidence" value="ECO:0007669"/>
    <property type="project" value="UniProtKB-EC"/>
</dbReference>
<comment type="catalytic activity">
    <reaction evidence="7 9">
        <text>L-aspartate + ATP = 4-phospho-L-aspartate + ADP</text>
        <dbReference type="Rhea" id="RHEA:23776"/>
        <dbReference type="ChEBI" id="CHEBI:29991"/>
        <dbReference type="ChEBI" id="CHEBI:30616"/>
        <dbReference type="ChEBI" id="CHEBI:57535"/>
        <dbReference type="ChEBI" id="CHEBI:456216"/>
        <dbReference type="EC" id="2.7.2.4"/>
    </reaction>
</comment>
<keyword evidence="13" id="KW-1185">Reference proteome</keyword>
<evidence type="ECO:0000256" key="1">
    <source>
        <dbReference type="ARBA" id="ARBA00004766"/>
    </source>
</evidence>
<evidence type="ECO:0000256" key="9">
    <source>
        <dbReference type="RuleBase" id="RU003448"/>
    </source>
</evidence>
<dbReference type="NCBIfam" id="TIGR00657">
    <property type="entry name" value="asp_kinases"/>
    <property type="match status" value="1"/>
</dbReference>
<organism evidence="12 13">
    <name type="scientific">Niastella populi</name>
    <dbReference type="NCBI Taxonomy" id="550983"/>
    <lineage>
        <taxon>Bacteria</taxon>
        <taxon>Pseudomonadati</taxon>
        <taxon>Bacteroidota</taxon>
        <taxon>Chitinophagia</taxon>
        <taxon>Chitinophagales</taxon>
        <taxon>Chitinophagaceae</taxon>
        <taxon>Niastella</taxon>
    </lineage>
</organism>
<gene>
    <name evidence="12" type="ORF">A4R26_19900</name>
</gene>
<dbReference type="InterPro" id="IPR001341">
    <property type="entry name" value="Asp_kinase"/>
</dbReference>
<comment type="pathway">
    <text evidence="10">Amino-acid biosynthesis; L-methionine biosynthesis via de novo pathway; L-homoserine from L-aspartate: step 1/3.</text>
</comment>
<evidence type="ECO:0000256" key="6">
    <source>
        <dbReference type="ARBA" id="ARBA00022840"/>
    </source>
</evidence>
<reference evidence="13" key="1">
    <citation type="submission" date="2016-04" db="EMBL/GenBank/DDBJ databases">
        <authorList>
            <person name="Chen L."/>
            <person name="Zhuang W."/>
            <person name="Wang G."/>
        </authorList>
    </citation>
    <scope>NUCLEOTIDE SEQUENCE [LARGE SCALE GENOMIC DNA]</scope>
    <source>
        <strain evidence="13">208</strain>
    </source>
</reference>
<evidence type="ECO:0000256" key="3">
    <source>
        <dbReference type="ARBA" id="ARBA00022679"/>
    </source>
</evidence>
<dbReference type="CDD" id="cd04243">
    <property type="entry name" value="AAK_AK-HSDH-like"/>
    <property type="match status" value="1"/>
</dbReference>
<dbReference type="PANTHER" id="PTHR21499:SF59">
    <property type="entry name" value="ASPARTOKINASE"/>
    <property type="match status" value="1"/>
</dbReference>
<dbReference type="Gene3D" id="3.40.1160.10">
    <property type="entry name" value="Acetylglutamate kinase-like"/>
    <property type="match status" value="1"/>
</dbReference>
<dbReference type="GO" id="GO:0009088">
    <property type="term" value="P:threonine biosynthetic process"/>
    <property type="evidence" value="ECO:0007669"/>
    <property type="project" value="UniProtKB-UniPathway"/>
</dbReference>
<feature type="binding site" evidence="8">
    <location>
        <position position="43"/>
    </location>
    <ligand>
        <name>substrate</name>
    </ligand>
</feature>
<comment type="caution">
    <text evidence="12">The sequence shown here is derived from an EMBL/GenBank/DDBJ whole genome shotgun (WGS) entry which is preliminary data.</text>
</comment>
<dbReference type="InterPro" id="IPR036393">
    <property type="entry name" value="AceGlu_kinase-like_sf"/>
</dbReference>
<dbReference type="UniPathway" id="UPA00034">
    <property type="reaction ID" value="UER00015"/>
</dbReference>
<comment type="similarity">
    <text evidence="2 9">Belongs to the aspartokinase family.</text>
</comment>
<dbReference type="UniPathway" id="UPA00050">
    <property type="reaction ID" value="UER00461"/>
</dbReference>
<dbReference type="EMBL" id="LWBP01000156">
    <property type="protein sequence ID" value="OQP60224.1"/>
    <property type="molecule type" value="Genomic_DNA"/>
</dbReference>
<evidence type="ECO:0000256" key="4">
    <source>
        <dbReference type="ARBA" id="ARBA00022741"/>
    </source>
</evidence>
<feature type="domain" description="Aspartate/glutamate/uridylate kinase" evidence="11">
    <location>
        <begin position="2"/>
        <end position="281"/>
    </location>
</feature>
<dbReference type="SUPFAM" id="SSF53633">
    <property type="entry name" value="Carbamate kinase-like"/>
    <property type="match status" value="1"/>
</dbReference>
<evidence type="ECO:0000256" key="10">
    <source>
        <dbReference type="RuleBase" id="RU004249"/>
    </source>
</evidence>
<sequence>MKVFKFGGASVSSTESIRQVAHILKSYQGEELLIVISAMGKTTNALEKVVEAFYDNKKEAALQLFEAIKQSHLTTAKYLLVKNFNETLEQLTNFFTEVEWLLHDKPVQGFDYYYDQVVCIGELLSTVIVSAYLNEAGFANHWVDVRDIIRTDDNFRDANIDWHYSGEKVENVVLPLLKEHKVIVTQGFIGSTDENESTTLGREGSDYTAAVFANLLNAEGQYIWKDVEGVMNADPKLFPDAQLLSELNYDEVIEMAYYGAQVIHPKTIKPLQNKGIPLYVKCFLNKDLPGTVIHKKSLKGLPPIVVLKQNQVLIQLHSKDFSFVGEKPVADLYQLLADSKIKPNLMQTGAVTIQICLDNQTEKIEKLALAAAGIFEVQVEKGLTLLTIRHYNDVMLQKMITGKTIELMQQTPETVQVVLKGI</sequence>
<dbReference type="GO" id="GO:0005524">
    <property type="term" value="F:ATP binding"/>
    <property type="evidence" value="ECO:0007669"/>
    <property type="project" value="UniProtKB-KW"/>
</dbReference>
<name>A0A1V9FPC8_9BACT</name>
<comment type="pathway">
    <text evidence="1 10">Amino-acid biosynthesis; L-lysine biosynthesis via DAP pathway; (S)-tetrahydrodipicolinate from L-aspartate: step 1/4.</text>
</comment>